<keyword evidence="7" id="KW-0653">Protein transport</keyword>
<dbReference type="GO" id="GO:0015031">
    <property type="term" value="P:protein transport"/>
    <property type="evidence" value="ECO:0007669"/>
    <property type="project" value="UniProtKB-KW"/>
</dbReference>
<dbReference type="AlphaFoldDB" id="A0AAD8L053"/>
<dbReference type="GO" id="GO:0006890">
    <property type="term" value="P:retrograde vesicle-mediated transport, Golgi to endoplasmic reticulum"/>
    <property type="evidence" value="ECO:0007669"/>
    <property type="project" value="InterPro"/>
</dbReference>
<dbReference type="EMBL" id="JAUHHV010000002">
    <property type="protein sequence ID" value="KAK1432133.1"/>
    <property type="molecule type" value="Genomic_DNA"/>
</dbReference>
<proteinExistence type="inferred from homology"/>
<reference evidence="12" key="1">
    <citation type="journal article" date="2023" name="bioRxiv">
        <title>Improved chromosome-level genome assembly for marigold (Tagetes erecta).</title>
        <authorList>
            <person name="Jiang F."/>
            <person name="Yuan L."/>
            <person name="Wang S."/>
            <person name="Wang H."/>
            <person name="Xu D."/>
            <person name="Wang A."/>
            <person name="Fan W."/>
        </authorList>
    </citation>
    <scope>NUCLEOTIDE SEQUENCE</scope>
    <source>
        <strain evidence="12">WSJ</strain>
        <tissue evidence="12">Leaf</tissue>
    </source>
</reference>
<comment type="subcellular location">
    <subcellularLocation>
        <location evidence="2">Cytoplasmic vesicle</location>
        <location evidence="2">COPI-coated vesicle membrane</location>
        <topology evidence="2">Peripheral membrane protein</topology>
        <orientation evidence="2">Cytoplasmic side</orientation>
    </subcellularLocation>
    <subcellularLocation>
        <location evidence="1">Golgi apparatus membrane</location>
        <topology evidence="1">Peripheral membrane protein</topology>
        <orientation evidence="1">Cytoplasmic side</orientation>
    </subcellularLocation>
</comment>
<dbReference type="Gene3D" id="1.25.40.10">
    <property type="entry name" value="Tetratricopeptide repeat domain"/>
    <property type="match status" value="1"/>
</dbReference>
<dbReference type="GO" id="GO:0030126">
    <property type="term" value="C:COPI vesicle coat"/>
    <property type="evidence" value="ECO:0007669"/>
    <property type="project" value="TreeGrafter"/>
</dbReference>
<evidence type="ECO:0000256" key="7">
    <source>
        <dbReference type="ARBA" id="ARBA00022927"/>
    </source>
</evidence>
<comment type="function">
    <text evidence="11">The coatomer is a cytosolic protein complex that binds to dilysine motifs and reversibly associates with Golgi non-clathrin-coated vesicles, which further mediate biosynthetic protein transport from the ER, via the Golgi up to the trans Golgi network. The coatomer complex is required for budding from Golgi membranes, and is essential for the retrograde Golgi-to-ER transport of dilysine-tagged proteins.</text>
</comment>
<evidence type="ECO:0000313" key="13">
    <source>
        <dbReference type="Proteomes" id="UP001229421"/>
    </source>
</evidence>
<keyword evidence="6" id="KW-0931">ER-Golgi transport</keyword>
<keyword evidence="13" id="KW-1185">Reference proteome</keyword>
<keyword evidence="10" id="KW-0968">Cytoplasmic vesicle</keyword>
<dbReference type="Pfam" id="PF04733">
    <property type="entry name" value="Coatomer_E"/>
    <property type="match status" value="1"/>
</dbReference>
<sequence>MCFSDPINNGRSTRSAIWFEKQLYIGAFQAGVNNGDVQNLSEEDAIERDCLIYRSYITLGSYQLVINEIIRVDQIHELLDLIRNQLHCSG</sequence>
<accession>A0AAD8L053</accession>
<evidence type="ECO:0000256" key="3">
    <source>
        <dbReference type="ARBA" id="ARBA00008827"/>
    </source>
</evidence>
<dbReference type="InterPro" id="IPR011990">
    <property type="entry name" value="TPR-like_helical_dom_sf"/>
</dbReference>
<dbReference type="GO" id="GO:0000139">
    <property type="term" value="C:Golgi membrane"/>
    <property type="evidence" value="ECO:0007669"/>
    <property type="project" value="UniProtKB-SubCell"/>
</dbReference>
<dbReference type="InterPro" id="IPR006822">
    <property type="entry name" value="Coatomer_esu"/>
</dbReference>
<comment type="caution">
    <text evidence="12">The sequence shown here is derived from an EMBL/GenBank/DDBJ whole genome shotgun (WGS) entry which is preliminary data.</text>
</comment>
<keyword evidence="4" id="KW-0813">Transport</keyword>
<evidence type="ECO:0000256" key="9">
    <source>
        <dbReference type="ARBA" id="ARBA00023136"/>
    </source>
</evidence>
<organism evidence="12 13">
    <name type="scientific">Tagetes erecta</name>
    <name type="common">African marigold</name>
    <dbReference type="NCBI Taxonomy" id="13708"/>
    <lineage>
        <taxon>Eukaryota</taxon>
        <taxon>Viridiplantae</taxon>
        <taxon>Streptophyta</taxon>
        <taxon>Embryophyta</taxon>
        <taxon>Tracheophyta</taxon>
        <taxon>Spermatophyta</taxon>
        <taxon>Magnoliopsida</taxon>
        <taxon>eudicotyledons</taxon>
        <taxon>Gunneridae</taxon>
        <taxon>Pentapetalae</taxon>
        <taxon>asterids</taxon>
        <taxon>campanulids</taxon>
        <taxon>Asterales</taxon>
        <taxon>Asteraceae</taxon>
        <taxon>Asteroideae</taxon>
        <taxon>Heliantheae alliance</taxon>
        <taxon>Tageteae</taxon>
        <taxon>Tagetes</taxon>
    </lineage>
</organism>
<keyword evidence="9" id="KW-0472">Membrane</keyword>
<evidence type="ECO:0000256" key="2">
    <source>
        <dbReference type="ARBA" id="ARBA00004347"/>
    </source>
</evidence>
<keyword evidence="8" id="KW-0333">Golgi apparatus</keyword>
<evidence type="ECO:0000256" key="11">
    <source>
        <dbReference type="ARBA" id="ARBA00025582"/>
    </source>
</evidence>
<evidence type="ECO:0000256" key="5">
    <source>
        <dbReference type="ARBA" id="ARBA00022490"/>
    </source>
</evidence>
<name>A0AAD8L053_TARER</name>
<evidence type="ECO:0000256" key="10">
    <source>
        <dbReference type="ARBA" id="ARBA00023329"/>
    </source>
</evidence>
<evidence type="ECO:0000256" key="6">
    <source>
        <dbReference type="ARBA" id="ARBA00022892"/>
    </source>
</evidence>
<dbReference type="PANTHER" id="PTHR10805">
    <property type="entry name" value="COATOMER SUBUNIT EPSILON"/>
    <property type="match status" value="1"/>
</dbReference>
<evidence type="ECO:0000256" key="8">
    <source>
        <dbReference type="ARBA" id="ARBA00023034"/>
    </source>
</evidence>
<evidence type="ECO:0000256" key="1">
    <source>
        <dbReference type="ARBA" id="ARBA00004255"/>
    </source>
</evidence>
<dbReference type="GO" id="GO:0006888">
    <property type="term" value="P:endoplasmic reticulum to Golgi vesicle-mediated transport"/>
    <property type="evidence" value="ECO:0007669"/>
    <property type="project" value="TreeGrafter"/>
</dbReference>
<dbReference type="PANTHER" id="PTHR10805:SF0">
    <property type="entry name" value="COATOMER SUBUNIT EPSILON"/>
    <property type="match status" value="1"/>
</dbReference>
<protein>
    <submittedName>
        <fullName evidence="12">Uncharacterized protein</fullName>
    </submittedName>
</protein>
<dbReference type="Proteomes" id="UP001229421">
    <property type="component" value="Unassembled WGS sequence"/>
</dbReference>
<dbReference type="GO" id="GO:0006891">
    <property type="term" value="P:intra-Golgi vesicle-mediated transport"/>
    <property type="evidence" value="ECO:0007669"/>
    <property type="project" value="TreeGrafter"/>
</dbReference>
<comment type="similarity">
    <text evidence="3">Belongs to the COPE family.</text>
</comment>
<dbReference type="GO" id="GO:0005198">
    <property type="term" value="F:structural molecule activity"/>
    <property type="evidence" value="ECO:0007669"/>
    <property type="project" value="InterPro"/>
</dbReference>
<evidence type="ECO:0000313" key="12">
    <source>
        <dbReference type="EMBL" id="KAK1432133.1"/>
    </source>
</evidence>
<keyword evidence="5" id="KW-0963">Cytoplasm</keyword>
<gene>
    <name evidence="12" type="ORF">QVD17_09025</name>
</gene>
<evidence type="ECO:0000256" key="4">
    <source>
        <dbReference type="ARBA" id="ARBA00022448"/>
    </source>
</evidence>